<sequence length="158" mass="17667">MGNISMQNKMNKKIFIAQGKSTLKAHANKFNIQKVCENIIKVYEKLCNTGACLSQEDFYRLVAVTNNSPENARTQMARIKKGRIKSFDLEFIHNVATLGGISIDDLIYGEVNINIPSKALGLGYLQARLNRLVPHATIGEAMKQMGFDSIKSYLKTIQ</sequence>
<protein>
    <submittedName>
        <fullName evidence="1">Uncharacterized protein</fullName>
    </submittedName>
</protein>
<reference evidence="1" key="1">
    <citation type="submission" date="2009-09" db="EMBL/GenBank/DDBJ databases">
        <authorList>
            <person name="Weinstock G."/>
            <person name="Sodergren E."/>
            <person name="Clifton S."/>
            <person name="Fulton L."/>
            <person name="Fulton B."/>
            <person name="Courtney L."/>
            <person name="Fronick C."/>
            <person name="Harrison M."/>
            <person name="Strong C."/>
            <person name="Farmer C."/>
            <person name="Delahaunty K."/>
            <person name="Markovic C."/>
            <person name="Hall O."/>
            <person name="Minx P."/>
            <person name="Tomlinson C."/>
            <person name="Mitreva M."/>
            <person name="Nelson J."/>
            <person name="Hou S."/>
            <person name="Wollam A."/>
            <person name="Pepin K.H."/>
            <person name="Johnson M."/>
            <person name="Bhonagiri V."/>
            <person name="Nash W.E."/>
            <person name="Warren W."/>
            <person name="Chinwalla A."/>
            <person name="Mardis E.R."/>
            <person name="Wilson R.K."/>
        </authorList>
    </citation>
    <scope>NUCLEOTIDE SEQUENCE [LARGE SCALE GENOMIC DNA]</scope>
    <source>
        <strain evidence="1">DSM 15470</strain>
    </source>
</reference>
<organism evidence="1 2">
    <name type="scientific">Dialister invisus DSM 15470</name>
    <dbReference type="NCBI Taxonomy" id="592028"/>
    <lineage>
        <taxon>Bacteria</taxon>
        <taxon>Bacillati</taxon>
        <taxon>Bacillota</taxon>
        <taxon>Negativicutes</taxon>
        <taxon>Veillonellales</taxon>
        <taxon>Veillonellaceae</taxon>
        <taxon>Dialister</taxon>
    </lineage>
</organism>
<dbReference type="Proteomes" id="UP000004736">
    <property type="component" value="Unassembled WGS sequence"/>
</dbReference>
<comment type="caution">
    <text evidence="1">The sequence shown here is derived from an EMBL/GenBank/DDBJ whole genome shotgun (WGS) entry which is preliminary data.</text>
</comment>
<gene>
    <name evidence="1" type="ORF">GCWU000321_01173</name>
</gene>
<dbReference type="HOGENOM" id="CLU_1666611_0_0_9"/>
<evidence type="ECO:0000313" key="1">
    <source>
        <dbReference type="EMBL" id="EEW97186.1"/>
    </source>
</evidence>
<evidence type="ECO:0000313" key="2">
    <source>
        <dbReference type="Proteomes" id="UP000004736"/>
    </source>
</evidence>
<dbReference type="EMBL" id="ACIM02000001">
    <property type="protein sequence ID" value="EEW97186.1"/>
    <property type="molecule type" value="Genomic_DNA"/>
</dbReference>
<name>C9LNQ0_9FIRM</name>
<dbReference type="AlphaFoldDB" id="C9LNQ0"/>
<keyword evidence="2" id="KW-1185">Reference proteome</keyword>
<dbReference type="RefSeq" id="WP_007070119.1">
    <property type="nucleotide sequence ID" value="NZ_GG698602.1"/>
</dbReference>
<dbReference type="GeneID" id="78277821"/>
<accession>C9LNQ0</accession>
<proteinExistence type="predicted"/>